<dbReference type="SUPFAM" id="SSF55961">
    <property type="entry name" value="Bet v1-like"/>
    <property type="match status" value="1"/>
</dbReference>
<dbReference type="Proteomes" id="UP001596002">
    <property type="component" value="Unassembled WGS sequence"/>
</dbReference>
<feature type="transmembrane region" description="Helical" evidence="1">
    <location>
        <begin position="202"/>
        <end position="226"/>
    </location>
</feature>
<dbReference type="RefSeq" id="WP_380023792.1">
    <property type="nucleotide sequence ID" value="NZ_JBHSHC010000013.1"/>
</dbReference>
<accession>A0ABV9PV08</accession>
<sequence>MKPIFVEFPIKTTLEDIWEHTQNPVHHVRWDLRFSNIDYKERENEDDPVRFSYVTRLGFGLKIEGVGVSKGVKEGRYSALQFSTDDWKSLIVEGEGSWVYLPHQEGILFRTVYDYHPRYGVMGRVIDSLMFRPLMRWATAWSFDRLRLWLEKGILPELSFILWMISIISKTALGFVWIWEGLVPKILFPSPEEIEMVNRTGLAWWEASSFIPFLGVWEILLGLALIAGVFPRLTAGVSLVLLLFFSLVVPWVEPELLYNPFGAITKNAGLIACSIVVLLIQKWIPSAKRCNLKLRGRANAS</sequence>
<protein>
    <submittedName>
        <fullName evidence="2">DoxX-like family protein</fullName>
    </submittedName>
</protein>
<proteinExistence type="predicted"/>
<feature type="transmembrane region" description="Helical" evidence="1">
    <location>
        <begin position="233"/>
        <end position="252"/>
    </location>
</feature>
<keyword evidence="1" id="KW-0812">Transmembrane</keyword>
<feature type="transmembrane region" description="Helical" evidence="1">
    <location>
        <begin position="160"/>
        <end position="182"/>
    </location>
</feature>
<keyword evidence="1" id="KW-1133">Transmembrane helix</keyword>
<keyword evidence="1" id="KW-0472">Membrane</keyword>
<dbReference type="InterPro" id="IPR025695">
    <property type="entry name" value="DoxX-like"/>
</dbReference>
<evidence type="ECO:0000313" key="2">
    <source>
        <dbReference type="EMBL" id="MFC4766096.1"/>
    </source>
</evidence>
<feature type="transmembrane region" description="Helical" evidence="1">
    <location>
        <begin position="264"/>
        <end position="284"/>
    </location>
</feature>
<name>A0ABV9PV08_9BACL</name>
<dbReference type="EMBL" id="JBHSHC010000013">
    <property type="protein sequence ID" value="MFC4766096.1"/>
    <property type="molecule type" value="Genomic_DNA"/>
</dbReference>
<keyword evidence="3" id="KW-1185">Reference proteome</keyword>
<evidence type="ECO:0000313" key="3">
    <source>
        <dbReference type="Proteomes" id="UP001596002"/>
    </source>
</evidence>
<evidence type="ECO:0000256" key="1">
    <source>
        <dbReference type="SAM" id="Phobius"/>
    </source>
</evidence>
<dbReference type="Pfam" id="PF13781">
    <property type="entry name" value="DoxX_3"/>
    <property type="match status" value="1"/>
</dbReference>
<organism evidence="2 3">
    <name type="scientific">Effusibacillus consociatus</name>
    <dbReference type="NCBI Taxonomy" id="1117041"/>
    <lineage>
        <taxon>Bacteria</taxon>
        <taxon>Bacillati</taxon>
        <taxon>Bacillota</taxon>
        <taxon>Bacilli</taxon>
        <taxon>Bacillales</taxon>
        <taxon>Alicyclobacillaceae</taxon>
        <taxon>Effusibacillus</taxon>
    </lineage>
</organism>
<gene>
    <name evidence="2" type="ORF">ACFO8Q_01610</name>
</gene>
<reference evidence="3" key="1">
    <citation type="journal article" date="2019" name="Int. J. Syst. Evol. Microbiol.">
        <title>The Global Catalogue of Microorganisms (GCM) 10K type strain sequencing project: providing services to taxonomists for standard genome sequencing and annotation.</title>
        <authorList>
            <consortium name="The Broad Institute Genomics Platform"/>
            <consortium name="The Broad Institute Genome Sequencing Center for Infectious Disease"/>
            <person name="Wu L."/>
            <person name="Ma J."/>
        </authorList>
    </citation>
    <scope>NUCLEOTIDE SEQUENCE [LARGE SCALE GENOMIC DNA]</scope>
    <source>
        <strain evidence="3">WYCCWR 12678</strain>
    </source>
</reference>
<comment type="caution">
    <text evidence="2">The sequence shown here is derived from an EMBL/GenBank/DDBJ whole genome shotgun (WGS) entry which is preliminary data.</text>
</comment>